<evidence type="ECO:0000313" key="1">
    <source>
        <dbReference type="EnsemblMetazoa" id="ADIR004613-PA"/>
    </source>
</evidence>
<reference evidence="1" key="2">
    <citation type="submission" date="2020-05" db="UniProtKB">
        <authorList>
            <consortium name="EnsemblMetazoa"/>
        </authorList>
    </citation>
    <scope>IDENTIFICATION</scope>
    <source>
        <strain evidence="1">WRAIR2</strain>
    </source>
</reference>
<dbReference type="EnsemblMetazoa" id="ADIR004613-RA">
    <property type="protein sequence ID" value="ADIR004613-PA"/>
    <property type="gene ID" value="ADIR004613"/>
</dbReference>
<sequence length="92" mass="9842">MYYKKVQGEKYEPDWVAVSSTVIPLVESVVSVGLGLRTKPLSASDGSGPAEGVPASDENYKRAYVKHISKKYTKIGTAGAQIQPGTLITGRD</sequence>
<protein>
    <submittedName>
        <fullName evidence="1">Uncharacterized protein</fullName>
    </submittedName>
</protein>
<evidence type="ECO:0000313" key="2">
    <source>
        <dbReference type="Proteomes" id="UP000075884"/>
    </source>
</evidence>
<proteinExistence type="predicted"/>
<dbReference type="VEuPathDB" id="VectorBase:ADIR004613"/>
<accession>A0A182NAD7</accession>
<organism evidence="1 2">
    <name type="scientific">Anopheles dirus</name>
    <dbReference type="NCBI Taxonomy" id="7168"/>
    <lineage>
        <taxon>Eukaryota</taxon>
        <taxon>Metazoa</taxon>
        <taxon>Ecdysozoa</taxon>
        <taxon>Arthropoda</taxon>
        <taxon>Hexapoda</taxon>
        <taxon>Insecta</taxon>
        <taxon>Pterygota</taxon>
        <taxon>Neoptera</taxon>
        <taxon>Endopterygota</taxon>
        <taxon>Diptera</taxon>
        <taxon>Nematocera</taxon>
        <taxon>Culicoidea</taxon>
        <taxon>Culicidae</taxon>
        <taxon>Anophelinae</taxon>
        <taxon>Anopheles</taxon>
    </lineage>
</organism>
<reference evidence="2" key="1">
    <citation type="submission" date="2013-03" db="EMBL/GenBank/DDBJ databases">
        <title>The Genome Sequence of Anopheles dirus WRAIR2.</title>
        <authorList>
            <consortium name="The Broad Institute Genomics Platform"/>
            <person name="Neafsey D.E."/>
            <person name="Walton C."/>
            <person name="Walker B."/>
            <person name="Young S.K."/>
            <person name="Zeng Q."/>
            <person name="Gargeya S."/>
            <person name="Fitzgerald M."/>
            <person name="Haas B."/>
            <person name="Abouelleil A."/>
            <person name="Allen A.W."/>
            <person name="Alvarado L."/>
            <person name="Arachchi H.M."/>
            <person name="Berlin A.M."/>
            <person name="Chapman S.B."/>
            <person name="Gainer-Dewar J."/>
            <person name="Goldberg J."/>
            <person name="Griggs A."/>
            <person name="Gujja S."/>
            <person name="Hansen M."/>
            <person name="Howarth C."/>
            <person name="Imamovic A."/>
            <person name="Ireland A."/>
            <person name="Larimer J."/>
            <person name="McCowan C."/>
            <person name="Murphy C."/>
            <person name="Pearson M."/>
            <person name="Poon T.W."/>
            <person name="Priest M."/>
            <person name="Roberts A."/>
            <person name="Saif S."/>
            <person name="Shea T."/>
            <person name="Sisk P."/>
            <person name="Sykes S."/>
            <person name="Wortman J."/>
            <person name="Nusbaum C."/>
            <person name="Birren B."/>
        </authorList>
    </citation>
    <scope>NUCLEOTIDE SEQUENCE [LARGE SCALE GENOMIC DNA]</scope>
    <source>
        <strain evidence="2">WRAIR2</strain>
    </source>
</reference>
<dbReference type="AlphaFoldDB" id="A0A182NAD7"/>
<name>A0A182NAD7_9DIPT</name>
<keyword evidence="2" id="KW-1185">Reference proteome</keyword>
<dbReference type="Proteomes" id="UP000075884">
    <property type="component" value="Unassembled WGS sequence"/>
</dbReference>